<keyword evidence="1" id="KW-0472">Membrane</keyword>
<gene>
    <name evidence="2" type="ORF">PAECIP111802_04771</name>
</gene>
<feature type="transmembrane region" description="Helical" evidence="1">
    <location>
        <begin position="6"/>
        <end position="23"/>
    </location>
</feature>
<protein>
    <recommendedName>
        <fullName evidence="4">Signal transduction histidine kinase</fullName>
    </recommendedName>
</protein>
<dbReference type="RefSeq" id="WP_218101043.1">
    <property type="nucleotide sequence ID" value="NZ_CAJVCE010000015.1"/>
</dbReference>
<organism evidence="2 3">
    <name type="scientific">Paenibacillus allorhizosphaerae</name>
    <dbReference type="NCBI Taxonomy" id="2849866"/>
    <lineage>
        <taxon>Bacteria</taxon>
        <taxon>Bacillati</taxon>
        <taxon>Bacillota</taxon>
        <taxon>Bacilli</taxon>
        <taxon>Bacillales</taxon>
        <taxon>Paenibacillaceae</taxon>
        <taxon>Paenibacillus</taxon>
    </lineage>
</organism>
<evidence type="ECO:0000256" key="1">
    <source>
        <dbReference type="SAM" id="Phobius"/>
    </source>
</evidence>
<dbReference type="Proteomes" id="UP000730618">
    <property type="component" value="Unassembled WGS sequence"/>
</dbReference>
<proteinExistence type="predicted"/>
<comment type="caution">
    <text evidence="2">The sequence shown here is derived from an EMBL/GenBank/DDBJ whole genome shotgun (WGS) entry which is preliminary data.</text>
</comment>
<keyword evidence="1" id="KW-0812">Transmembrane</keyword>
<feature type="transmembrane region" description="Helical" evidence="1">
    <location>
        <begin position="35"/>
        <end position="56"/>
    </location>
</feature>
<evidence type="ECO:0008006" key="4">
    <source>
        <dbReference type="Google" id="ProtNLM"/>
    </source>
</evidence>
<dbReference type="EMBL" id="CAJVCE010000015">
    <property type="protein sequence ID" value="CAG7650643.1"/>
    <property type="molecule type" value="Genomic_DNA"/>
</dbReference>
<evidence type="ECO:0000313" key="3">
    <source>
        <dbReference type="Proteomes" id="UP000730618"/>
    </source>
</evidence>
<keyword evidence="1" id="KW-1133">Transmembrane helix</keyword>
<name>A0ABM8VMX6_9BACL</name>
<sequence>MNNAASIITFLIVSFSLALVLIMKKDSLPSGVKRPLALLALVMVAFSFVLIVYSFLAAPM</sequence>
<evidence type="ECO:0000313" key="2">
    <source>
        <dbReference type="EMBL" id="CAG7650643.1"/>
    </source>
</evidence>
<reference evidence="2 3" key="1">
    <citation type="submission" date="2021-06" db="EMBL/GenBank/DDBJ databases">
        <authorList>
            <person name="Criscuolo A."/>
        </authorList>
    </citation>
    <scope>NUCLEOTIDE SEQUENCE [LARGE SCALE GENOMIC DNA]</scope>
    <source>
        <strain evidence="3">CIP 111802</strain>
    </source>
</reference>
<accession>A0ABM8VMX6</accession>
<keyword evidence="3" id="KW-1185">Reference proteome</keyword>